<keyword evidence="1" id="KW-0472">Membrane</keyword>
<accession>A0ABS5GHB6</accession>
<name>A0ABS5GHB6_9BRAD</name>
<comment type="caution">
    <text evidence="2">The sequence shown here is derived from an EMBL/GenBank/DDBJ whole genome shotgun (WGS) entry which is preliminary data.</text>
</comment>
<gene>
    <name evidence="2" type="ORF">JQ619_32100</name>
</gene>
<organism evidence="2 3">
    <name type="scientific">Bradyrhizobium denitrificans</name>
    <dbReference type="NCBI Taxonomy" id="2734912"/>
    <lineage>
        <taxon>Bacteria</taxon>
        <taxon>Pseudomonadati</taxon>
        <taxon>Pseudomonadota</taxon>
        <taxon>Alphaproteobacteria</taxon>
        <taxon>Hyphomicrobiales</taxon>
        <taxon>Nitrobacteraceae</taxon>
        <taxon>Bradyrhizobium</taxon>
    </lineage>
</organism>
<keyword evidence="3" id="KW-1185">Reference proteome</keyword>
<protein>
    <submittedName>
        <fullName evidence="2">Uncharacterized protein</fullName>
    </submittedName>
</protein>
<evidence type="ECO:0000313" key="2">
    <source>
        <dbReference type="EMBL" id="MBR1140409.1"/>
    </source>
</evidence>
<evidence type="ECO:0000313" key="3">
    <source>
        <dbReference type="Proteomes" id="UP001314635"/>
    </source>
</evidence>
<sequence>MGKRAASWTAFISAFAASALALRVALNLGLFAANGESVGCDLTLQSRWAAVAALAALVSAIAQIIRRASR</sequence>
<keyword evidence="1" id="KW-0812">Transmembrane</keyword>
<dbReference type="Proteomes" id="UP001314635">
    <property type="component" value="Unassembled WGS sequence"/>
</dbReference>
<evidence type="ECO:0000256" key="1">
    <source>
        <dbReference type="SAM" id="Phobius"/>
    </source>
</evidence>
<dbReference type="EMBL" id="JAFCLK010000040">
    <property type="protein sequence ID" value="MBR1140409.1"/>
    <property type="molecule type" value="Genomic_DNA"/>
</dbReference>
<keyword evidence="1" id="KW-1133">Transmembrane helix</keyword>
<dbReference type="RefSeq" id="WP_012041795.1">
    <property type="nucleotide sequence ID" value="NZ_JAFCLK010000040.1"/>
</dbReference>
<reference evidence="3" key="1">
    <citation type="journal article" date="2021" name="ISME J.">
        <title>Evolutionary origin and ecological implication of a unique nif island in free-living Bradyrhizobium lineages.</title>
        <authorList>
            <person name="Tao J."/>
        </authorList>
    </citation>
    <scope>NUCLEOTIDE SEQUENCE [LARGE SCALE GENOMIC DNA]</scope>
    <source>
        <strain evidence="3">SZCCT0094</strain>
    </source>
</reference>
<feature type="transmembrane region" description="Helical" evidence="1">
    <location>
        <begin position="45"/>
        <end position="65"/>
    </location>
</feature>
<proteinExistence type="predicted"/>